<comment type="caution">
    <text evidence="9">The sequence shown here is derived from an EMBL/GenBank/DDBJ whole genome shotgun (WGS) entry which is preliminary data.</text>
</comment>
<accession>W4LRT4</accession>
<dbReference type="AlphaFoldDB" id="W4LRT4"/>
<name>W4LRT4_ENTF1</name>
<proteinExistence type="predicted"/>
<dbReference type="Proteomes" id="UP000019141">
    <property type="component" value="Unassembled WGS sequence"/>
</dbReference>
<evidence type="ECO:0000256" key="6">
    <source>
        <dbReference type="ARBA" id="ARBA00023136"/>
    </source>
</evidence>
<evidence type="ECO:0000256" key="3">
    <source>
        <dbReference type="ARBA" id="ARBA00022475"/>
    </source>
</evidence>
<keyword evidence="3" id="KW-1003">Cell membrane</keyword>
<sequence>MMFDSARISLARQMLLHDRWRLVRSIAGIAFAVFLIFAEIGFLNGLYDNQVELIRQLNADIVITHAAKRNLNQRWSFSRRRLYQAQVVPGVIAAYPLYVGYRRAGWKNPATHQIRPLRILAIRPGDPVFTNPAIMAYAEALKTPGTVLMDTRSKAHFGRREAGVVTELEGVRVRVVGTFELGTDFVVSGNVLMSDQHLPQYLSLESTADAELANVELGLLHLAPGAKASEVVTALRQHLPQDVFVETKEAYIKRERHYWRTRTPIGAIFGFGAAMGVVIGIIICYQILYTNVLDHLPQFATLKAIGYTNRFLIGVVLKQALILSCFGFLSGLCTSFLFYRLVSHWSGLLMNLTPSRAALVCGLTIGMCLLAGTLAIRRIMLTDPAEVF</sequence>
<keyword evidence="5 7" id="KW-1133">Transmembrane helix</keyword>
<gene>
    <name evidence="9" type="ORF">ETSY1_12470</name>
</gene>
<dbReference type="Pfam" id="PF02687">
    <property type="entry name" value="FtsX"/>
    <property type="match status" value="1"/>
</dbReference>
<reference evidence="9 10" key="1">
    <citation type="journal article" date="2014" name="Nature">
        <title>An environmental bacterial taxon with a large and distinct metabolic repertoire.</title>
        <authorList>
            <person name="Wilson M.C."/>
            <person name="Mori T."/>
            <person name="Ruckert C."/>
            <person name="Uria A.R."/>
            <person name="Helf M.J."/>
            <person name="Takada K."/>
            <person name="Gernert C."/>
            <person name="Steffens U.A."/>
            <person name="Heycke N."/>
            <person name="Schmitt S."/>
            <person name="Rinke C."/>
            <person name="Helfrich E.J."/>
            <person name="Brachmann A.O."/>
            <person name="Gurgui C."/>
            <person name="Wakimoto T."/>
            <person name="Kracht M."/>
            <person name="Crusemann M."/>
            <person name="Hentschel U."/>
            <person name="Abe I."/>
            <person name="Matsunaga S."/>
            <person name="Kalinowski J."/>
            <person name="Takeyama H."/>
            <person name="Piel J."/>
        </authorList>
    </citation>
    <scope>NUCLEOTIDE SEQUENCE [LARGE SCALE GENOMIC DNA]</scope>
    <source>
        <strain evidence="10">TSY1</strain>
    </source>
</reference>
<comment type="subcellular location">
    <subcellularLocation>
        <location evidence="1">Cell membrane</location>
        <topology evidence="1">Multi-pass membrane protein</topology>
    </subcellularLocation>
</comment>
<dbReference type="InterPro" id="IPR005891">
    <property type="entry name" value="DevC"/>
</dbReference>
<dbReference type="InterPro" id="IPR003838">
    <property type="entry name" value="ABC3_permease_C"/>
</dbReference>
<dbReference type="GO" id="GO:0005886">
    <property type="term" value="C:plasma membrane"/>
    <property type="evidence" value="ECO:0007669"/>
    <property type="project" value="UniProtKB-SubCell"/>
</dbReference>
<evidence type="ECO:0000256" key="5">
    <source>
        <dbReference type="ARBA" id="ARBA00022989"/>
    </source>
</evidence>
<organism evidence="9 10">
    <name type="scientific">Entotheonella factor</name>
    <dbReference type="NCBI Taxonomy" id="1429438"/>
    <lineage>
        <taxon>Bacteria</taxon>
        <taxon>Pseudomonadati</taxon>
        <taxon>Nitrospinota/Tectimicrobiota group</taxon>
        <taxon>Candidatus Tectimicrobiota</taxon>
        <taxon>Candidatus Entotheonellia</taxon>
        <taxon>Candidatus Entotheonellales</taxon>
        <taxon>Candidatus Entotheonellaceae</taxon>
        <taxon>Candidatus Entotheonella</taxon>
    </lineage>
</organism>
<feature type="transmembrane region" description="Helical" evidence="7">
    <location>
        <begin position="21"/>
        <end position="43"/>
    </location>
</feature>
<evidence type="ECO:0000256" key="2">
    <source>
        <dbReference type="ARBA" id="ARBA00022448"/>
    </source>
</evidence>
<dbReference type="InterPro" id="IPR051125">
    <property type="entry name" value="ABC-4/HrtB_transporter"/>
</dbReference>
<feature type="transmembrane region" description="Helical" evidence="7">
    <location>
        <begin position="320"/>
        <end position="339"/>
    </location>
</feature>
<protein>
    <recommendedName>
        <fullName evidence="8">ABC3 transporter permease C-terminal domain-containing protein</fullName>
    </recommendedName>
</protein>
<feature type="transmembrane region" description="Helical" evidence="7">
    <location>
        <begin position="359"/>
        <end position="380"/>
    </location>
</feature>
<dbReference type="EMBL" id="AZHW01000375">
    <property type="protein sequence ID" value="ETX00102.1"/>
    <property type="molecule type" value="Genomic_DNA"/>
</dbReference>
<dbReference type="PIRSF" id="PIRSF031773">
    <property type="entry name" value="DevC"/>
    <property type="match status" value="1"/>
</dbReference>
<dbReference type="NCBIfam" id="TIGR01185">
    <property type="entry name" value="devC"/>
    <property type="match status" value="1"/>
</dbReference>
<evidence type="ECO:0000256" key="1">
    <source>
        <dbReference type="ARBA" id="ARBA00004651"/>
    </source>
</evidence>
<dbReference type="PANTHER" id="PTHR43738:SF1">
    <property type="entry name" value="HEMIN TRANSPORT SYSTEM PERMEASE PROTEIN HRTB-RELATED"/>
    <property type="match status" value="1"/>
</dbReference>
<feature type="domain" description="ABC3 transporter permease C-terminal" evidence="8">
    <location>
        <begin position="272"/>
        <end position="380"/>
    </location>
</feature>
<dbReference type="PANTHER" id="PTHR43738">
    <property type="entry name" value="ABC TRANSPORTER, MEMBRANE PROTEIN"/>
    <property type="match status" value="1"/>
</dbReference>
<evidence type="ECO:0000259" key="8">
    <source>
        <dbReference type="Pfam" id="PF02687"/>
    </source>
</evidence>
<evidence type="ECO:0000256" key="7">
    <source>
        <dbReference type="SAM" id="Phobius"/>
    </source>
</evidence>
<evidence type="ECO:0000313" key="9">
    <source>
        <dbReference type="EMBL" id="ETX00102.1"/>
    </source>
</evidence>
<dbReference type="HOGENOM" id="CLU_000604_8_9_7"/>
<keyword evidence="10" id="KW-1185">Reference proteome</keyword>
<feature type="transmembrane region" description="Helical" evidence="7">
    <location>
        <begin position="263"/>
        <end position="288"/>
    </location>
</feature>
<keyword evidence="4 7" id="KW-0812">Transmembrane</keyword>
<feature type="transmembrane region" description="Helical" evidence="7">
    <location>
        <begin position="82"/>
        <end position="101"/>
    </location>
</feature>
<keyword evidence="2" id="KW-0813">Transport</keyword>
<keyword evidence="6 7" id="KW-0472">Membrane</keyword>
<evidence type="ECO:0000256" key="4">
    <source>
        <dbReference type="ARBA" id="ARBA00022692"/>
    </source>
</evidence>
<evidence type="ECO:0000313" key="10">
    <source>
        <dbReference type="Proteomes" id="UP000019141"/>
    </source>
</evidence>